<feature type="transmembrane region" description="Helical" evidence="7">
    <location>
        <begin position="334"/>
        <end position="360"/>
    </location>
</feature>
<evidence type="ECO:0000256" key="1">
    <source>
        <dbReference type="ARBA" id="ARBA00004651"/>
    </source>
</evidence>
<reference evidence="11" key="1">
    <citation type="journal article" date="2019" name="Int. J. Syst. Evol. Microbiol.">
        <title>The Global Catalogue of Microorganisms (GCM) 10K type strain sequencing project: providing services to taxonomists for standard genome sequencing and annotation.</title>
        <authorList>
            <consortium name="The Broad Institute Genomics Platform"/>
            <consortium name="The Broad Institute Genome Sequencing Center for Infectious Disease"/>
            <person name="Wu L."/>
            <person name="Ma J."/>
        </authorList>
    </citation>
    <scope>NUCLEOTIDE SEQUENCE [LARGE SCALE GENOMIC DNA]</scope>
    <source>
        <strain evidence="11">JCM 4087</strain>
    </source>
</reference>
<dbReference type="InterPro" id="IPR003838">
    <property type="entry name" value="ABC3_permease_C"/>
</dbReference>
<comment type="caution">
    <text evidence="10">The sequence shown here is derived from an EMBL/GenBank/DDBJ whole genome shotgun (WGS) entry which is preliminary data.</text>
</comment>
<feature type="transmembrane region" description="Helical" evidence="7">
    <location>
        <begin position="428"/>
        <end position="451"/>
    </location>
</feature>
<evidence type="ECO:0000259" key="9">
    <source>
        <dbReference type="Pfam" id="PF12704"/>
    </source>
</evidence>
<evidence type="ECO:0000256" key="5">
    <source>
        <dbReference type="ARBA" id="ARBA00023136"/>
    </source>
</evidence>
<evidence type="ECO:0000256" key="4">
    <source>
        <dbReference type="ARBA" id="ARBA00022989"/>
    </source>
</evidence>
<evidence type="ECO:0000259" key="8">
    <source>
        <dbReference type="Pfam" id="PF02687"/>
    </source>
</evidence>
<dbReference type="RefSeq" id="WP_263333456.1">
    <property type="nucleotide sequence ID" value="NZ_JAGSYH010000002.1"/>
</dbReference>
<dbReference type="Proteomes" id="UP001596091">
    <property type="component" value="Unassembled WGS sequence"/>
</dbReference>
<gene>
    <name evidence="10" type="ORF">ACFPT7_04590</name>
</gene>
<protein>
    <submittedName>
        <fullName evidence="10">ABC transporter permease</fullName>
    </submittedName>
</protein>
<dbReference type="InterPro" id="IPR017800">
    <property type="entry name" value="ADOP"/>
</dbReference>
<evidence type="ECO:0000256" key="6">
    <source>
        <dbReference type="ARBA" id="ARBA00038076"/>
    </source>
</evidence>
<evidence type="ECO:0000313" key="10">
    <source>
        <dbReference type="EMBL" id="MFC5861558.1"/>
    </source>
</evidence>
<proteinExistence type="inferred from homology"/>
<dbReference type="PANTHER" id="PTHR30572">
    <property type="entry name" value="MEMBRANE COMPONENT OF TRANSPORTER-RELATED"/>
    <property type="match status" value="1"/>
</dbReference>
<dbReference type="EMBL" id="JBHSPH010000001">
    <property type="protein sequence ID" value="MFC5861558.1"/>
    <property type="molecule type" value="Genomic_DNA"/>
</dbReference>
<feature type="transmembrane region" description="Helical" evidence="7">
    <location>
        <begin position="774"/>
        <end position="793"/>
    </location>
</feature>
<keyword evidence="3 7" id="KW-0812">Transmembrane</keyword>
<feature type="transmembrane region" description="Helical" evidence="7">
    <location>
        <begin position="277"/>
        <end position="310"/>
    </location>
</feature>
<evidence type="ECO:0000256" key="3">
    <source>
        <dbReference type="ARBA" id="ARBA00022692"/>
    </source>
</evidence>
<feature type="domain" description="ABC3 transporter permease C-terminal" evidence="8">
    <location>
        <begin position="690"/>
        <end position="803"/>
    </location>
</feature>
<feature type="transmembrane region" description="Helical" evidence="7">
    <location>
        <begin position="679"/>
        <end position="706"/>
    </location>
</feature>
<dbReference type="Pfam" id="PF12704">
    <property type="entry name" value="MacB_PCD"/>
    <property type="match status" value="2"/>
</dbReference>
<dbReference type="PANTHER" id="PTHR30572:SF4">
    <property type="entry name" value="ABC TRANSPORTER PERMEASE YTRF"/>
    <property type="match status" value="1"/>
</dbReference>
<keyword evidence="5 7" id="KW-0472">Membrane</keyword>
<comment type="subcellular location">
    <subcellularLocation>
        <location evidence="1">Cell membrane</location>
        <topology evidence="1">Multi-pass membrane protein</topology>
    </subcellularLocation>
</comment>
<name>A0ABW1EBY4_9BACT</name>
<dbReference type="InterPro" id="IPR025857">
    <property type="entry name" value="MacB_PCD"/>
</dbReference>
<sequence length="810" mass="87506">MAGLLQDTRFAVRQLRRNLGFTIAATVMLAIAICANSTVFSWINGTMLHPIPGARHTEELVSVMRGVWNTSPTPPLSYLDYRDLREQNHSLTGLLAYHSDWITLTDAGATPERIYIGNVSANFFDVLGVKPLLGRFFLPEEETRPDAVPYVVLGYSLWKTRFAGDPHIVGKVIEIARVPVTVIGVAPEGFIGAAPGLRDDAWLTLNPLGTNEYRLTHRNTAFLIVLGRLRPGVSREHATQDLETIMRRIVAAYPNDHLGTNTITLDPMWRSPFGANVYMAATLPILLAIAGVVLLLTCANVATLTLVRFVTRRRELAIRQSLGAQRLQLVRQMVLEGVILSAGAGAVALLLTSLTAKTFARFFPANSLPIALNGAVDQNVVMGIVALAALASVLSGVLPALRSSQVPAAEVLKDGSASISGGTHNRRLLSGLVVAQIALSLALLVISGLFLETLRNLSAGDPGFKQDHVLTASVGLATAGYSNEEVDAICHKILDRVAALPTVTVASLTDWVPLNLNRKTDDAYPVGYTPHPHESLEVFHAEVASRYFETLGMPILEGRDFAPYDDRKAPLVAIVDQTAAKRFWPGQDPVGKKLHIGNSVAAVIGMVQNTKHQFMNERPAPMVYMSYFQWGYETVVQVKTQGNPNDIAPAVERAIHDIDPRLPVFDVRPMRETTQMATIFAVMQSTFAGILAAIALVLATTGIYGVMAYRTALRTHEIGIRVALGASPGDVQRLVLWQGLSLTAIGLSLGLALSFSLAHFIAAFLYGVGANDPLTVSVVVVLLAAMSLLACYFPARRATRVDPVAAIRAS</sequence>
<evidence type="ECO:0000313" key="11">
    <source>
        <dbReference type="Proteomes" id="UP001596091"/>
    </source>
</evidence>
<keyword evidence="2" id="KW-1003">Cell membrane</keyword>
<feature type="transmembrane region" description="Helical" evidence="7">
    <location>
        <begin position="380"/>
        <end position="401"/>
    </location>
</feature>
<feature type="domain" description="MacB-like periplasmic core" evidence="9">
    <location>
        <begin position="24"/>
        <end position="244"/>
    </location>
</feature>
<feature type="transmembrane region" description="Helical" evidence="7">
    <location>
        <begin position="742"/>
        <end position="768"/>
    </location>
</feature>
<keyword evidence="4 7" id="KW-1133">Transmembrane helix</keyword>
<feature type="domain" description="ABC3 transporter permease C-terminal" evidence="8">
    <location>
        <begin position="288"/>
        <end position="405"/>
    </location>
</feature>
<dbReference type="InterPro" id="IPR050250">
    <property type="entry name" value="Macrolide_Exporter_MacB"/>
</dbReference>
<evidence type="ECO:0000256" key="7">
    <source>
        <dbReference type="SAM" id="Phobius"/>
    </source>
</evidence>
<accession>A0ABW1EBY4</accession>
<feature type="domain" description="MacB-like periplasmic core" evidence="9">
    <location>
        <begin position="431"/>
        <end position="653"/>
    </location>
</feature>
<keyword evidence="11" id="KW-1185">Reference proteome</keyword>
<dbReference type="NCBIfam" id="TIGR03434">
    <property type="entry name" value="ADOP"/>
    <property type="match status" value="1"/>
</dbReference>
<comment type="similarity">
    <text evidence="6">Belongs to the ABC-4 integral membrane protein family.</text>
</comment>
<dbReference type="Pfam" id="PF02687">
    <property type="entry name" value="FtsX"/>
    <property type="match status" value="2"/>
</dbReference>
<organism evidence="10 11">
    <name type="scientific">Acidicapsa dinghuensis</name>
    <dbReference type="NCBI Taxonomy" id="2218256"/>
    <lineage>
        <taxon>Bacteria</taxon>
        <taxon>Pseudomonadati</taxon>
        <taxon>Acidobacteriota</taxon>
        <taxon>Terriglobia</taxon>
        <taxon>Terriglobales</taxon>
        <taxon>Acidobacteriaceae</taxon>
        <taxon>Acidicapsa</taxon>
    </lineage>
</organism>
<evidence type="ECO:0000256" key="2">
    <source>
        <dbReference type="ARBA" id="ARBA00022475"/>
    </source>
</evidence>
<feature type="transmembrane region" description="Helical" evidence="7">
    <location>
        <begin position="21"/>
        <end position="43"/>
    </location>
</feature>